<dbReference type="Pfam" id="PF07228">
    <property type="entry name" value="SpoIIE"/>
    <property type="match status" value="1"/>
</dbReference>
<reference evidence="1" key="1">
    <citation type="submission" date="2020-10" db="EMBL/GenBank/DDBJ databases">
        <title>De novo genome project of the cellulose decomposer Thermobifida halotolerans type strain.</title>
        <authorList>
            <person name="Nagy I."/>
            <person name="Horvath B."/>
            <person name="Kukolya J."/>
            <person name="Nagy I."/>
            <person name="Orsini M."/>
        </authorList>
    </citation>
    <scope>NUCLEOTIDE SEQUENCE</scope>
    <source>
        <strain evidence="1">DSM 44931</strain>
    </source>
</reference>
<dbReference type="AlphaFoldDB" id="A0A399FUM1"/>
<keyword evidence="2" id="KW-1185">Reference proteome</keyword>
<dbReference type="InterPro" id="IPR036890">
    <property type="entry name" value="HATPase_C_sf"/>
</dbReference>
<dbReference type="CDD" id="cd16934">
    <property type="entry name" value="HATPase_RsbT-like"/>
    <property type="match status" value="1"/>
</dbReference>
<dbReference type="InterPro" id="IPR039248">
    <property type="entry name" value="Ptase_RsbX"/>
</dbReference>
<accession>A0A399FUM1</accession>
<dbReference type="SUPFAM" id="SSF81606">
    <property type="entry name" value="PP2C-like"/>
    <property type="match status" value="1"/>
</dbReference>
<dbReference type="InterPro" id="IPR001932">
    <property type="entry name" value="PPM-type_phosphatase-like_dom"/>
</dbReference>
<dbReference type="PANTHER" id="PTHR35801">
    <property type="entry name" value="PHOSPHOSERINE PHOSPHATASE RSBX"/>
    <property type="match status" value="1"/>
</dbReference>
<dbReference type="Proteomes" id="UP000265719">
    <property type="component" value="Chromosome"/>
</dbReference>
<dbReference type="InterPro" id="IPR003594">
    <property type="entry name" value="HATPase_dom"/>
</dbReference>
<dbReference type="InterPro" id="IPR036457">
    <property type="entry name" value="PPM-type-like_dom_sf"/>
</dbReference>
<proteinExistence type="predicted"/>
<dbReference type="Pfam" id="PF13581">
    <property type="entry name" value="HATPase_c_2"/>
    <property type="match status" value="1"/>
</dbReference>
<evidence type="ECO:0000313" key="2">
    <source>
        <dbReference type="Proteomes" id="UP000265719"/>
    </source>
</evidence>
<sequence>MTNVWDIPVYDPTRIRDVRSAAEEAARRAGFGILRGASAALVATEMTTNLLRHGGGGQVLIETLPHAAGARPSEVQILAVDHGPGISDLAAAVRDGVSGASSLGAGLGTCQRTADVFDIHSVPGRGTVALAQLFRTSHDRPRHAACAGTPARVGGLHLPMAGVGLSGDAWTCWASRDVLNVVVVDGLGHGPDAAEASDAAVRRFHENPDLPPDLLLRELDAALRRTRGAAAAVVRIDTRAGRLHHAGIGNVTARLRTGDRWHHLLSRPGIVGVHRPSRIQVEHHPWDADSLLVIHSDGLPSRWEYRGDGDLARRDPATIAAVLLRDAGSPASLTRDDTTVVAVTADPS</sequence>
<dbReference type="SMART" id="SM00331">
    <property type="entry name" value="PP2C_SIG"/>
    <property type="match status" value="1"/>
</dbReference>
<dbReference type="EMBL" id="CP063196">
    <property type="protein sequence ID" value="UOE19066.1"/>
    <property type="molecule type" value="Genomic_DNA"/>
</dbReference>
<gene>
    <name evidence="1" type="ORF">NI17_020260</name>
</gene>
<dbReference type="SUPFAM" id="SSF55874">
    <property type="entry name" value="ATPase domain of HSP90 chaperone/DNA topoisomerase II/histidine kinase"/>
    <property type="match status" value="1"/>
</dbReference>
<dbReference type="Gene3D" id="3.60.40.10">
    <property type="entry name" value="PPM-type phosphatase domain"/>
    <property type="match status" value="1"/>
</dbReference>
<dbReference type="RefSeq" id="WP_068693132.1">
    <property type="nucleotide sequence ID" value="NZ_CP063196.1"/>
</dbReference>
<dbReference type="OrthoDB" id="479131at2"/>
<organism evidence="1 2">
    <name type="scientific">Thermobifida halotolerans</name>
    <dbReference type="NCBI Taxonomy" id="483545"/>
    <lineage>
        <taxon>Bacteria</taxon>
        <taxon>Bacillati</taxon>
        <taxon>Actinomycetota</taxon>
        <taxon>Actinomycetes</taxon>
        <taxon>Streptosporangiales</taxon>
        <taxon>Nocardiopsidaceae</taxon>
        <taxon>Thermobifida</taxon>
    </lineage>
</organism>
<evidence type="ECO:0000313" key="1">
    <source>
        <dbReference type="EMBL" id="UOE19066.1"/>
    </source>
</evidence>
<protein>
    <submittedName>
        <fullName evidence="1">SpoIIE family protein phosphatase</fullName>
    </submittedName>
</protein>
<name>A0A399FUM1_9ACTN</name>
<dbReference type="PANTHER" id="PTHR35801:SF1">
    <property type="entry name" value="PHOSPHOSERINE PHOSPHATASE RSBX"/>
    <property type="match status" value="1"/>
</dbReference>
<dbReference type="KEGG" id="thao:NI17_020260"/>
<dbReference type="Gene3D" id="3.30.565.10">
    <property type="entry name" value="Histidine kinase-like ATPase, C-terminal domain"/>
    <property type="match status" value="1"/>
</dbReference>